<protein>
    <submittedName>
        <fullName evidence="1">Nuclear transport factor 2 family protein</fullName>
    </submittedName>
</protein>
<dbReference type="InterPro" id="IPR032710">
    <property type="entry name" value="NTF2-like_dom_sf"/>
</dbReference>
<dbReference type="SUPFAM" id="SSF54427">
    <property type="entry name" value="NTF2-like"/>
    <property type="match status" value="1"/>
</dbReference>
<accession>A0AA49GDX1</accession>
<proteinExistence type="predicted"/>
<evidence type="ECO:0000313" key="1">
    <source>
        <dbReference type="EMBL" id="WKK82957.2"/>
    </source>
</evidence>
<dbReference type="KEGG" id="marp:QYS47_13715"/>
<organism evidence="1">
    <name type="scientific">Marivirga arenosa</name>
    <dbReference type="NCBI Taxonomy" id="3059076"/>
    <lineage>
        <taxon>Bacteria</taxon>
        <taxon>Pseudomonadati</taxon>
        <taxon>Bacteroidota</taxon>
        <taxon>Cytophagia</taxon>
        <taxon>Cytophagales</taxon>
        <taxon>Marivirgaceae</taxon>
        <taxon>Marivirga</taxon>
    </lineage>
</organism>
<reference evidence="1" key="1">
    <citation type="submission" date="2023-08" db="EMBL/GenBank/DDBJ databases">
        <title>Comparative genomics and taxonomic characterization of three novel marine species of genus Marivirga.</title>
        <authorList>
            <person name="Muhammad N."/>
            <person name="Kim S.-G."/>
        </authorList>
    </citation>
    <scope>NUCLEOTIDE SEQUENCE</scope>
    <source>
        <strain evidence="1">BKB1-2</strain>
    </source>
</reference>
<name>A0AA49GDX1_9BACT</name>
<dbReference type="RefSeq" id="WP_322347400.1">
    <property type="nucleotide sequence ID" value="NZ_CP129968.2"/>
</dbReference>
<dbReference type="AlphaFoldDB" id="A0AA49GDX1"/>
<dbReference type="Gene3D" id="3.10.450.50">
    <property type="match status" value="1"/>
</dbReference>
<gene>
    <name evidence="1" type="ORF">QYS47_13715</name>
</gene>
<dbReference type="Proteomes" id="UP001232019">
    <property type="component" value="Chromosome"/>
</dbReference>
<dbReference type="EMBL" id="CP129968">
    <property type="protein sequence ID" value="WKK82957.2"/>
    <property type="molecule type" value="Genomic_DNA"/>
</dbReference>
<sequence length="123" mass="14118">MKREKEIAVEFLRMVASGDVENAFSLYVSTNLKHHNPYFKKDISSLKTGMQEDANQNPQKELIILRAMADEEGVAVHSLIKQNPNDSGYILAHFFKFQRDKISELWDLAQEIPKEIINENGIV</sequence>